<dbReference type="EnsemblPlants" id="Solyc02g069987.1.1">
    <property type="protein sequence ID" value="Solyc02g069987.1.1"/>
    <property type="gene ID" value="Solyc02g069987.1"/>
</dbReference>
<name>A0A3Q7F3H5_SOLLC</name>
<keyword evidence="2" id="KW-1185">Reference proteome</keyword>
<accession>A0A3Q7F3H5</accession>
<evidence type="ECO:0000313" key="1">
    <source>
        <dbReference type="EnsemblPlants" id="Solyc02g069987.1.1"/>
    </source>
</evidence>
<sequence length="248" mass="27847">MCCQISGLFNMVMVSENDLSDIYKEEVDNQLGCCGRTPFPLQSDISIEGNPNEHQPFKLPFSALSKIIKFRFSANQIYSLFHSLGPHNYEFLDRLSCLYPTFTPEEKAENFLYIPCLKFLGTSGIEDNKETTEQKLSKNKTKDTIKNNCHTMLPYSINPSTGFLAINLTYFFTAGPDPPNKGGFTSSKLLMHFENSAIALEILWQIDLSETSLFQLITKVVCTSSIVQLYTQLNISSACPKTANTKST</sequence>
<dbReference type="AlphaFoldDB" id="A0A3Q7F3H5"/>
<reference evidence="1" key="1">
    <citation type="journal article" date="2012" name="Nature">
        <title>The tomato genome sequence provides insights into fleshy fruit evolution.</title>
        <authorList>
            <consortium name="Tomato Genome Consortium"/>
        </authorList>
    </citation>
    <scope>NUCLEOTIDE SEQUENCE [LARGE SCALE GENOMIC DNA]</scope>
    <source>
        <strain evidence="1">cv. Heinz 1706</strain>
    </source>
</reference>
<dbReference type="InParanoid" id="A0A3Q7F3H5"/>
<evidence type="ECO:0000313" key="2">
    <source>
        <dbReference type="Proteomes" id="UP000004994"/>
    </source>
</evidence>
<dbReference type="Gramene" id="Solyc02g069987.1.1">
    <property type="protein sequence ID" value="Solyc02g069987.1.1"/>
    <property type="gene ID" value="Solyc02g069987.1"/>
</dbReference>
<organism evidence="1">
    <name type="scientific">Solanum lycopersicum</name>
    <name type="common">Tomato</name>
    <name type="synonym">Lycopersicon esculentum</name>
    <dbReference type="NCBI Taxonomy" id="4081"/>
    <lineage>
        <taxon>Eukaryota</taxon>
        <taxon>Viridiplantae</taxon>
        <taxon>Streptophyta</taxon>
        <taxon>Embryophyta</taxon>
        <taxon>Tracheophyta</taxon>
        <taxon>Spermatophyta</taxon>
        <taxon>Magnoliopsida</taxon>
        <taxon>eudicotyledons</taxon>
        <taxon>Gunneridae</taxon>
        <taxon>Pentapetalae</taxon>
        <taxon>asterids</taxon>
        <taxon>lamiids</taxon>
        <taxon>Solanales</taxon>
        <taxon>Solanaceae</taxon>
        <taxon>Solanoideae</taxon>
        <taxon>Solaneae</taxon>
        <taxon>Solanum</taxon>
        <taxon>Solanum subgen. Lycopersicon</taxon>
    </lineage>
</organism>
<reference evidence="1" key="2">
    <citation type="submission" date="2019-01" db="UniProtKB">
        <authorList>
            <consortium name="EnsemblPlants"/>
        </authorList>
    </citation>
    <scope>IDENTIFICATION</scope>
    <source>
        <strain evidence="1">cv. Heinz 1706</strain>
    </source>
</reference>
<proteinExistence type="predicted"/>
<dbReference type="Proteomes" id="UP000004994">
    <property type="component" value="Chromosome 2"/>
</dbReference>
<protein>
    <submittedName>
        <fullName evidence="1">Uncharacterized protein</fullName>
    </submittedName>
</protein>